<evidence type="ECO:0000256" key="2">
    <source>
        <dbReference type="ARBA" id="ARBA00022617"/>
    </source>
</evidence>
<gene>
    <name evidence="10" type="ORF">HSCHL_1598</name>
</gene>
<dbReference type="GO" id="GO:0046872">
    <property type="term" value="F:metal ion binding"/>
    <property type="evidence" value="ECO:0007669"/>
    <property type="project" value="UniProtKB-KW"/>
</dbReference>
<keyword evidence="5 9" id="KW-1133">Transmembrane helix</keyword>
<protein>
    <submittedName>
        <fullName evidence="10">Succinate dehydrogenase cytochrome b558 subunit</fullName>
    </submittedName>
</protein>
<feature type="binding site" description="axial binding residue" evidence="8">
    <location>
        <position position="176"/>
    </location>
    <ligand>
        <name>heme</name>
        <dbReference type="ChEBI" id="CHEBI:30413"/>
    </ligand>
    <ligandPart>
        <name>Fe</name>
        <dbReference type="ChEBI" id="CHEBI:18248"/>
    </ligandPart>
</feature>
<feature type="transmembrane region" description="Helical" evidence="9">
    <location>
        <begin position="202"/>
        <end position="223"/>
    </location>
</feature>
<evidence type="ECO:0000313" key="11">
    <source>
        <dbReference type="Proteomes" id="UP000244180"/>
    </source>
</evidence>
<evidence type="ECO:0000256" key="3">
    <source>
        <dbReference type="ARBA" id="ARBA00022692"/>
    </source>
</evidence>
<organism evidence="10 11">
    <name type="scientific">Hydrogenibacillus schlegelii</name>
    <name type="common">Bacillus schlegelii</name>
    <dbReference type="NCBI Taxonomy" id="1484"/>
    <lineage>
        <taxon>Bacteria</taxon>
        <taxon>Bacillati</taxon>
        <taxon>Bacillota</taxon>
        <taxon>Bacilli</taxon>
        <taxon>Bacillales</taxon>
        <taxon>Bacillales Family X. Incertae Sedis</taxon>
        <taxon>Hydrogenibacillus</taxon>
    </lineage>
</organism>
<accession>A0A2T5GBV6</accession>
<feature type="transmembrane region" description="Helical" evidence="9">
    <location>
        <begin position="36"/>
        <end position="55"/>
    </location>
</feature>
<feature type="transmembrane region" description="Helical" evidence="9">
    <location>
        <begin position="112"/>
        <end position="133"/>
    </location>
</feature>
<keyword evidence="6 8" id="KW-0408">Iron</keyword>
<feature type="transmembrane region" description="Helical" evidence="9">
    <location>
        <begin position="163"/>
        <end position="190"/>
    </location>
</feature>
<dbReference type="InterPro" id="IPR034804">
    <property type="entry name" value="SQR/QFR_C/D"/>
</dbReference>
<keyword evidence="4 8" id="KW-0479">Metal-binding</keyword>
<evidence type="ECO:0000256" key="6">
    <source>
        <dbReference type="ARBA" id="ARBA00023004"/>
    </source>
</evidence>
<sequence length="224" mass="25492">MLFFTILSRVGPGRRRRDSMATVLPRSFVSRRLHSLLGVIPIGAFLIEHLIANYSAVGGPEKFEATVRWINSLPFVLLMEIFFIYLPILFHAALGVVIAFQPKNTLPNYGYFRNWMFYLQRLTGLITLIYIAWHVWETRVQAALGQPVNFEMMKNILDNPVSIAFYVIGILSTVFHFSNGLWSFAVSWGLAVGPRAQRQMTYVSAIVFVFLSYVGLMALFAFIA</sequence>
<feature type="binding site" description="axial binding residue" evidence="8">
    <location>
        <position position="134"/>
    </location>
    <ligand>
        <name>heme</name>
        <dbReference type="ChEBI" id="CHEBI:30413"/>
    </ligand>
    <ligandPart>
        <name>Fe</name>
        <dbReference type="ChEBI" id="CHEBI:18248"/>
    </ligandPart>
</feature>
<keyword evidence="3 9" id="KW-0812">Transmembrane</keyword>
<name>A0A2T5GBV6_HYDSH</name>
<evidence type="ECO:0000256" key="7">
    <source>
        <dbReference type="ARBA" id="ARBA00023136"/>
    </source>
</evidence>
<dbReference type="SUPFAM" id="SSF81343">
    <property type="entry name" value="Fumarate reductase respiratory complex transmembrane subunits"/>
    <property type="match status" value="1"/>
</dbReference>
<dbReference type="InterPro" id="IPR000701">
    <property type="entry name" value="SuccDH_FuR_B_TM-su"/>
</dbReference>
<feature type="binding site" description="axial binding residue" evidence="8">
    <location>
        <position position="91"/>
    </location>
    <ligand>
        <name>heme</name>
        <dbReference type="ChEBI" id="CHEBI:30413"/>
    </ligand>
    <ligandPart>
        <name>Fe</name>
        <dbReference type="ChEBI" id="CHEBI:18248"/>
    </ligandPart>
</feature>
<dbReference type="EMBL" id="PEBV01000012">
    <property type="protein sequence ID" value="PTQ53669.1"/>
    <property type="molecule type" value="Genomic_DNA"/>
</dbReference>
<dbReference type="NCBIfam" id="TIGR02046">
    <property type="entry name" value="sdhC_b558_fam"/>
    <property type="match status" value="1"/>
</dbReference>
<comment type="caution">
    <text evidence="10">The sequence shown here is derived from an EMBL/GenBank/DDBJ whole genome shotgun (WGS) entry which is preliminary data.</text>
</comment>
<dbReference type="AlphaFoldDB" id="A0A2T5GBV6"/>
<keyword evidence="7 9" id="KW-0472">Membrane</keyword>
<dbReference type="GO" id="GO:0016020">
    <property type="term" value="C:membrane"/>
    <property type="evidence" value="ECO:0007669"/>
    <property type="project" value="UniProtKB-SubCell"/>
</dbReference>
<feature type="transmembrane region" description="Helical" evidence="9">
    <location>
        <begin position="75"/>
        <end position="100"/>
    </location>
</feature>
<dbReference type="CDD" id="cd03497">
    <property type="entry name" value="SQR_TypeB_1_TM"/>
    <property type="match status" value="1"/>
</dbReference>
<evidence type="ECO:0000313" key="10">
    <source>
        <dbReference type="EMBL" id="PTQ53669.1"/>
    </source>
</evidence>
<comment type="subcellular location">
    <subcellularLocation>
        <location evidence="1">Membrane</location>
    </subcellularLocation>
</comment>
<dbReference type="Pfam" id="PF01127">
    <property type="entry name" value="Sdh_cyt"/>
    <property type="match status" value="1"/>
</dbReference>
<reference evidence="10 11" key="1">
    <citation type="submission" date="2017-08" db="EMBL/GenBank/DDBJ databases">
        <title>Burning lignite coal seam in the remote Altai Mountains harbors a hydrogen-driven thermophilic microbial community.</title>
        <authorList>
            <person name="Kadnikov V.V."/>
            <person name="Mardanov A.V."/>
            <person name="Ivasenko D."/>
            <person name="Beletsky A.V."/>
            <person name="Karnachuk O.V."/>
            <person name="Ravin N.V."/>
        </authorList>
    </citation>
    <scope>NUCLEOTIDE SEQUENCE [LARGE SCALE GENOMIC DNA]</scope>
    <source>
        <strain evidence="10">AL33</strain>
    </source>
</reference>
<evidence type="ECO:0000256" key="1">
    <source>
        <dbReference type="ARBA" id="ARBA00004370"/>
    </source>
</evidence>
<dbReference type="Proteomes" id="UP000244180">
    <property type="component" value="Unassembled WGS sequence"/>
</dbReference>
<feature type="binding site" description="axial binding residue" evidence="8">
    <location>
        <position position="49"/>
    </location>
    <ligand>
        <name>heme</name>
        <dbReference type="ChEBI" id="CHEBI:30413"/>
    </ligand>
    <ligandPart>
        <name>Fe</name>
        <dbReference type="ChEBI" id="CHEBI:18248"/>
    </ligandPart>
</feature>
<dbReference type="InterPro" id="IPR016002">
    <property type="entry name" value="Succ_DH_cyt_b558_Firmicute"/>
</dbReference>
<evidence type="ECO:0000256" key="9">
    <source>
        <dbReference type="SAM" id="Phobius"/>
    </source>
</evidence>
<dbReference type="Gene3D" id="1.20.1300.10">
    <property type="entry name" value="Fumarate reductase/succinate dehydrogenase, transmembrane subunit"/>
    <property type="match status" value="1"/>
</dbReference>
<evidence type="ECO:0000256" key="8">
    <source>
        <dbReference type="PIRSR" id="PIRSR000170-1"/>
    </source>
</evidence>
<dbReference type="InterPro" id="IPR011138">
    <property type="entry name" value="Cytochrome_b-558"/>
</dbReference>
<evidence type="ECO:0000256" key="5">
    <source>
        <dbReference type="ARBA" id="ARBA00022989"/>
    </source>
</evidence>
<keyword evidence="2 8" id="KW-0349">Heme</keyword>
<proteinExistence type="predicted"/>
<dbReference type="PIRSF" id="PIRSF000170">
    <property type="entry name" value="Succ_dh_cyt_b558"/>
    <property type="match status" value="1"/>
</dbReference>
<evidence type="ECO:0000256" key="4">
    <source>
        <dbReference type="ARBA" id="ARBA00022723"/>
    </source>
</evidence>